<reference evidence="2 3" key="1">
    <citation type="journal article" date="2019" name="BMC Genomics">
        <title>New insights from Opisthorchis felineus genome: update on genomics of the epidemiologically important liver flukes.</title>
        <authorList>
            <person name="Ershov N.I."/>
            <person name="Mordvinov V.A."/>
            <person name="Prokhortchouk E.B."/>
            <person name="Pakharukova M.Y."/>
            <person name="Gunbin K.V."/>
            <person name="Ustyantsev K."/>
            <person name="Genaev M.A."/>
            <person name="Blinov A.G."/>
            <person name="Mazur A."/>
            <person name="Boulygina E."/>
            <person name="Tsygankova S."/>
            <person name="Khrameeva E."/>
            <person name="Chekanov N."/>
            <person name="Fan G."/>
            <person name="Xiao A."/>
            <person name="Zhang H."/>
            <person name="Xu X."/>
            <person name="Yang H."/>
            <person name="Solovyev V."/>
            <person name="Lee S.M."/>
            <person name="Liu X."/>
            <person name="Afonnikov D.A."/>
            <person name="Skryabin K.G."/>
        </authorList>
    </citation>
    <scope>NUCLEOTIDE SEQUENCE [LARGE SCALE GENOMIC DNA]</scope>
    <source>
        <strain evidence="2">AK-0245</strain>
        <tissue evidence="2">Whole organism</tissue>
    </source>
</reference>
<keyword evidence="3" id="KW-1185">Reference proteome</keyword>
<comment type="caution">
    <text evidence="2">The sequence shown here is derived from an EMBL/GenBank/DDBJ whole genome shotgun (WGS) entry which is preliminary data.</text>
</comment>
<dbReference type="OrthoDB" id="10479145at2759"/>
<gene>
    <name evidence="2" type="ORF">CRM22_010873</name>
</gene>
<dbReference type="Proteomes" id="UP000308267">
    <property type="component" value="Unassembled WGS sequence"/>
</dbReference>
<organism evidence="2 3">
    <name type="scientific">Opisthorchis felineus</name>
    <dbReference type="NCBI Taxonomy" id="147828"/>
    <lineage>
        <taxon>Eukaryota</taxon>
        <taxon>Metazoa</taxon>
        <taxon>Spiralia</taxon>
        <taxon>Lophotrochozoa</taxon>
        <taxon>Platyhelminthes</taxon>
        <taxon>Trematoda</taxon>
        <taxon>Digenea</taxon>
        <taxon>Opisthorchiida</taxon>
        <taxon>Opisthorchiata</taxon>
        <taxon>Opisthorchiidae</taxon>
        <taxon>Opisthorchis</taxon>
    </lineage>
</organism>
<evidence type="ECO:0000256" key="1">
    <source>
        <dbReference type="SAM" id="Phobius"/>
    </source>
</evidence>
<accession>A0A4V3SAQ8</accession>
<proteinExistence type="predicted"/>
<evidence type="ECO:0000313" key="2">
    <source>
        <dbReference type="EMBL" id="TGZ50024.1"/>
    </source>
</evidence>
<feature type="transmembrane region" description="Helical" evidence="1">
    <location>
        <begin position="59"/>
        <end position="81"/>
    </location>
</feature>
<sequence length="108" mass="12412">MRPQENCTKTEDINKAKNKCGLIQAIYDVLTFGKHDALCPEIIQQEARKGKTMTTQTSLMGWITVWSLPLMVFRLFEYFYIPTSAGRSTSGNPLIRYFDDLDLVPYNI</sequence>
<keyword evidence="1" id="KW-0472">Membrane</keyword>
<keyword evidence="1" id="KW-0812">Transmembrane</keyword>
<protein>
    <submittedName>
        <fullName evidence="2">Uncharacterized protein</fullName>
    </submittedName>
</protein>
<name>A0A4V3SAQ8_OPIFE</name>
<keyword evidence="1" id="KW-1133">Transmembrane helix</keyword>
<evidence type="ECO:0000313" key="3">
    <source>
        <dbReference type="Proteomes" id="UP000308267"/>
    </source>
</evidence>
<dbReference type="AlphaFoldDB" id="A0A4V3SAQ8"/>
<dbReference type="EMBL" id="SJOL01010924">
    <property type="protein sequence ID" value="TGZ50024.1"/>
    <property type="molecule type" value="Genomic_DNA"/>
</dbReference>